<dbReference type="EMBL" id="CP159289">
    <property type="protein sequence ID" value="XCH23776.1"/>
    <property type="molecule type" value="Genomic_DNA"/>
</dbReference>
<accession>A0AAU8FHS4</accession>
<organism evidence="1">
    <name type="scientific">Dyadobacter sp. 676</name>
    <dbReference type="NCBI Taxonomy" id="3088362"/>
    <lineage>
        <taxon>Bacteria</taxon>
        <taxon>Pseudomonadati</taxon>
        <taxon>Bacteroidota</taxon>
        <taxon>Cytophagia</taxon>
        <taxon>Cytophagales</taxon>
        <taxon>Spirosomataceae</taxon>
        <taxon>Dyadobacter</taxon>
    </lineage>
</organism>
<name>A0AAU8FHS4_9BACT</name>
<dbReference type="RefSeq" id="WP_353719100.1">
    <property type="nucleotide sequence ID" value="NZ_CP159289.1"/>
</dbReference>
<sequence length="101" mass="11297">MITGYLPFGADDTFAQKLEQAGCHRIVAEQKMNGRPRLEKLLSELQDGDILIVCRAAHIGSQADFVKTLIRIGLKHAHLVSVIEDIDTLRDTLHFGIQMSR</sequence>
<dbReference type="Gene3D" id="3.40.50.1390">
    <property type="entry name" value="Resolvase, N-terminal catalytic domain"/>
    <property type="match status" value="1"/>
</dbReference>
<reference evidence="1" key="1">
    <citation type="submission" date="2024-06" db="EMBL/GenBank/DDBJ databases">
        <title>Sequencing and assembly of the genome of Dyadobacter sp. strain 676, a symbiont of Cyamopsis tetragonoloba.</title>
        <authorList>
            <person name="Guro P."/>
            <person name="Sazanova A."/>
            <person name="Kuznetsova I."/>
            <person name="Belimov A."/>
            <person name="Safronova V."/>
        </authorList>
    </citation>
    <scope>NUCLEOTIDE SEQUENCE</scope>
    <source>
        <strain evidence="1">676</strain>
    </source>
</reference>
<evidence type="ECO:0000313" key="1">
    <source>
        <dbReference type="EMBL" id="XCH23776.1"/>
    </source>
</evidence>
<gene>
    <name evidence="1" type="ORF">ABV298_26250</name>
</gene>
<dbReference type="InterPro" id="IPR036162">
    <property type="entry name" value="Resolvase-like_N_sf"/>
</dbReference>
<dbReference type="GO" id="GO:0000150">
    <property type="term" value="F:DNA strand exchange activity"/>
    <property type="evidence" value="ECO:0007669"/>
    <property type="project" value="InterPro"/>
</dbReference>
<dbReference type="GO" id="GO:0003677">
    <property type="term" value="F:DNA binding"/>
    <property type="evidence" value="ECO:0007669"/>
    <property type="project" value="InterPro"/>
</dbReference>
<dbReference type="AlphaFoldDB" id="A0AAU8FHS4"/>
<protein>
    <submittedName>
        <fullName evidence="1">Recombinase family protein</fullName>
    </submittedName>
</protein>
<dbReference type="SUPFAM" id="SSF53041">
    <property type="entry name" value="Resolvase-like"/>
    <property type="match status" value="1"/>
</dbReference>
<proteinExistence type="predicted"/>